<feature type="region of interest" description="Disordered" evidence="3">
    <location>
        <begin position="234"/>
        <end position="258"/>
    </location>
</feature>
<name>A0A328AKK8_9CAUL</name>
<dbReference type="EMBL" id="QFYQ01000001">
    <property type="protein sequence ID" value="RAK54925.1"/>
    <property type="molecule type" value="Genomic_DNA"/>
</dbReference>
<evidence type="ECO:0000256" key="3">
    <source>
        <dbReference type="SAM" id="MobiDB-lite"/>
    </source>
</evidence>
<comment type="caution">
    <text evidence="5">The sequence shown here is derived from an EMBL/GenBank/DDBJ whole genome shotgun (WGS) entry which is preliminary data.</text>
</comment>
<evidence type="ECO:0000256" key="1">
    <source>
        <dbReference type="ARBA" id="ARBA00007734"/>
    </source>
</evidence>
<feature type="domain" description="Transglycosylase SLT" evidence="4">
    <location>
        <begin position="91"/>
        <end position="191"/>
    </location>
</feature>
<dbReference type="Pfam" id="PF01464">
    <property type="entry name" value="SLT"/>
    <property type="match status" value="1"/>
</dbReference>
<sequence length="258" mass="27254">MTPDLRRPAPLFDRTKKDGRSFVPTSFRTAAARSGGPGRPSGRRVSALPWTDASPAARWRLIGAAAVLLSLGLLPDRATGGDLTSADVPQIIREAADRFGLPAGWIAAVMRRESGFDPRAVSPAGALGLMQLMPQTYAELRSRYALGDDPFLPRDNILAGAAYLREMYDRFGAPGFLAAYNAGPGRYAQHLAGRALPAETRSYVARLAPLIGGAATETRPPAASNFVDLTPASATPGTADEAAADSLFAPLTPRTTRP</sequence>
<reference evidence="6" key="1">
    <citation type="submission" date="2018-05" db="EMBL/GenBank/DDBJ databases">
        <authorList>
            <person name="Li X."/>
        </authorList>
    </citation>
    <scope>NUCLEOTIDE SEQUENCE [LARGE SCALE GENOMIC DNA]</scope>
    <source>
        <strain evidence="6">LX32</strain>
    </source>
</reference>
<feature type="region of interest" description="Disordered" evidence="3">
    <location>
        <begin position="1"/>
        <end position="20"/>
    </location>
</feature>
<evidence type="ECO:0000313" key="6">
    <source>
        <dbReference type="Proteomes" id="UP000249254"/>
    </source>
</evidence>
<evidence type="ECO:0000259" key="4">
    <source>
        <dbReference type="Pfam" id="PF01464"/>
    </source>
</evidence>
<dbReference type="Gene3D" id="1.10.530.10">
    <property type="match status" value="1"/>
</dbReference>
<dbReference type="RefSeq" id="WP_111528675.1">
    <property type="nucleotide sequence ID" value="NZ_JBHRSG010000004.1"/>
</dbReference>
<comment type="similarity">
    <text evidence="1">Belongs to the transglycosylase Slt family.</text>
</comment>
<proteinExistence type="inferred from homology"/>
<protein>
    <submittedName>
        <fullName evidence="5">Lytic transglycosylase domain-containing protein</fullName>
    </submittedName>
</protein>
<dbReference type="CDD" id="cd00254">
    <property type="entry name" value="LT-like"/>
    <property type="match status" value="1"/>
</dbReference>
<dbReference type="OrthoDB" id="9801695at2"/>
<evidence type="ECO:0000256" key="2">
    <source>
        <dbReference type="ARBA" id="ARBA00009387"/>
    </source>
</evidence>
<keyword evidence="6" id="KW-1185">Reference proteome</keyword>
<gene>
    <name evidence="5" type="ORF">DJ017_10490</name>
</gene>
<dbReference type="SUPFAM" id="SSF53955">
    <property type="entry name" value="Lysozyme-like"/>
    <property type="match status" value="1"/>
</dbReference>
<comment type="similarity">
    <text evidence="2">Belongs to the virb1 family.</text>
</comment>
<organism evidence="5 6">
    <name type="scientific">Phenylobacterium soli</name>
    <dbReference type="NCBI Taxonomy" id="2170551"/>
    <lineage>
        <taxon>Bacteria</taxon>
        <taxon>Pseudomonadati</taxon>
        <taxon>Pseudomonadota</taxon>
        <taxon>Alphaproteobacteria</taxon>
        <taxon>Caulobacterales</taxon>
        <taxon>Caulobacteraceae</taxon>
        <taxon>Phenylobacterium</taxon>
    </lineage>
</organism>
<evidence type="ECO:0000313" key="5">
    <source>
        <dbReference type="EMBL" id="RAK54925.1"/>
    </source>
</evidence>
<accession>A0A328AKK8</accession>
<dbReference type="AlphaFoldDB" id="A0A328AKK8"/>
<dbReference type="InterPro" id="IPR023346">
    <property type="entry name" value="Lysozyme-like_dom_sf"/>
</dbReference>
<dbReference type="Proteomes" id="UP000249254">
    <property type="component" value="Unassembled WGS sequence"/>
</dbReference>
<dbReference type="InterPro" id="IPR008258">
    <property type="entry name" value="Transglycosylase_SLT_dom_1"/>
</dbReference>
<dbReference type="PANTHER" id="PTHR37423">
    <property type="entry name" value="SOLUBLE LYTIC MUREIN TRANSGLYCOSYLASE-RELATED"/>
    <property type="match status" value="1"/>
</dbReference>
<dbReference type="PANTHER" id="PTHR37423:SF2">
    <property type="entry name" value="MEMBRANE-BOUND LYTIC MUREIN TRANSGLYCOSYLASE C"/>
    <property type="match status" value="1"/>
</dbReference>